<sequence length="512" mass="56490">MASSSSAHYGFPEWEGRQRDSGSSKRHRREAKRKLHPSLLERTAWRLAEILTACSFLLEAFLTWCCSLYFWLCYDVLRLDEALGSARSTFGAHSRASPSRHATPSGASQGAWCDASKGSAIVLYGAPSSQLLAQSLAISLASCRTCVSGSRFPSPRKATASSASLPTHASLLNRLYDKLLCLFSTDVSYFGARNHRSGREPFTVITLVPGPDDLSPLIHAWASKKAKLEHPRASQTHEEDTTPRTPRSPEEARSRPSSPPSSSTPGRRSRSRTLSWGQWSAASGIVGFRDLWKGLRVGEDSRRSEFGAVIPVVCDVSTPEGLAHAKSTAMSYCNSHNLLLRGLILVPAGLAPMVHDAIDSPRDSEAAMLFNELSPMLRHDRGRVVRLATSRSDSLWVLNTEEDLHAATVQLRPMFMRPRLTEAVWNALDSALRLRLVDTLSCSLRLGALTLQTLLYPPTFEELDARRLDGPQDVNALLLYSVRSAISRTYPRSKYCVGLGPRLYDLKESLLF</sequence>
<dbReference type="RefSeq" id="XP_013240810.1">
    <property type="nucleotide sequence ID" value="XM_013385356.1"/>
</dbReference>
<reference evidence="2 3" key="1">
    <citation type="submission" date="2014-05" db="EMBL/GenBank/DDBJ databases">
        <title>Draft genome sequence of a rare smut relative, Tilletiaria anomala UBC 951.</title>
        <authorList>
            <consortium name="DOE Joint Genome Institute"/>
            <person name="Toome M."/>
            <person name="Kuo A."/>
            <person name="Henrissat B."/>
            <person name="Lipzen A."/>
            <person name="Tritt A."/>
            <person name="Yoshinaga Y."/>
            <person name="Zane M."/>
            <person name="Barry K."/>
            <person name="Grigoriev I.V."/>
            <person name="Spatafora J.W."/>
            <person name="Aimea M.C."/>
        </authorList>
    </citation>
    <scope>NUCLEOTIDE SEQUENCE [LARGE SCALE GENOMIC DNA]</scope>
    <source>
        <strain evidence="2 3">UBC 951</strain>
    </source>
</reference>
<gene>
    <name evidence="2" type="ORF">K437DRAFT_259316</name>
</gene>
<dbReference type="AlphaFoldDB" id="A0A066VJ05"/>
<feature type="region of interest" description="Disordered" evidence="1">
    <location>
        <begin position="228"/>
        <end position="275"/>
    </location>
</feature>
<feature type="region of interest" description="Disordered" evidence="1">
    <location>
        <begin position="1"/>
        <end position="32"/>
    </location>
</feature>
<accession>A0A066VJ05</accession>
<feature type="compositionally biased region" description="Basic and acidic residues" evidence="1">
    <location>
        <begin position="228"/>
        <end position="254"/>
    </location>
</feature>
<dbReference type="EMBL" id="JMSN01000114">
    <property type="protein sequence ID" value="KDN38709.1"/>
    <property type="molecule type" value="Genomic_DNA"/>
</dbReference>
<dbReference type="InParanoid" id="A0A066VJ05"/>
<feature type="compositionally biased region" description="Basic and acidic residues" evidence="1">
    <location>
        <begin position="14"/>
        <end position="23"/>
    </location>
</feature>
<protein>
    <submittedName>
        <fullName evidence="2">Uncharacterized protein</fullName>
    </submittedName>
</protein>
<evidence type="ECO:0000256" key="1">
    <source>
        <dbReference type="SAM" id="MobiDB-lite"/>
    </source>
</evidence>
<dbReference type="OrthoDB" id="3363718at2759"/>
<organism evidence="2 3">
    <name type="scientific">Tilletiaria anomala (strain ATCC 24038 / CBS 436.72 / UBC 951)</name>
    <dbReference type="NCBI Taxonomy" id="1037660"/>
    <lineage>
        <taxon>Eukaryota</taxon>
        <taxon>Fungi</taxon>
        <taxon>Dikarya</taxon>
        <taxon>Basidiomycota</taxon>
        <taxon>Ustilaginomycotina</taxon>
        <taxon>Exobasidiomycetes</taxon>
        <taxon>Georgefischeriales</taxon>
        <taxon>Tilletiariaceae</taxon>
        <taxon>Tilletiaria</taxon>
    </lineage>
</organism>
<evidence type="ECO:0000313" key="2">
    <source>
        <dbReference type="EMBL" id="KDN38709.1"/>
    </source>
</evidence>
<evidence type="ECO:0000313" key="3">
    <source>
        <dbReference type="Proteomes" id="UP000027361"/>
    </source>
</evidence>
<dbReference type="GeneID" id="25265231"/>
<name>A0A066VJ05_TILAU</name>
<dbReference type="HOGENOM" id="CLU_532295_0_0_1"/>
<keyword evidence="3" id="KW-1185">Reference proteome</keyword>
<dbReference type="Proteomes" id="UP000027361">
    <property type="component" value="Unassembled WGS sequence"/>
</dbReference>
<proteinExistence type="predicted"/>
<comment type="caution">
    <text evidence="2">The sequence shown here is derived from an EMBL/GenBank/DDBJ whole genome shotgun (WGS) entry which is preliminary data.</text>
</comment>